<accession>A0A225VLG5</accession>
<evidence type="ECO:0000313" key="2">
    <source>
        <dbReference type="Proteomes" id="UP000198211"/>
    </source>
</evidence>
<name>A0A225VLG5_9STRA</name>
<evidence type="ECO:0000313" key="1">
    <source>
        <dbReference type="EMBL" id="OWZ06411.1"/>
    </source>
</evidence>
<keyword evidence="2" id="KW-1185">Reference proteome</keyword>
<dbReference type="EMBL" id="NBNE01003974">
    <property type="protein sequence ID" value="OWZ06411.1"/>
    <property type="molecule type" value="Genomic_DNA"/>
</dbReference>
<reference evidence="2" key="1">
    <citation type="submission" date="2017-03" db="EMBL/GenBank/DDBJ databases">
        <title>Phytopthora megakarya and P. palmivora, two closely related causual agents of cacao black pod achieved similar genome size and gene model numbers by different mechanisms.</title>
        <authorList>
            <person name="Ali S."/>
            <person name="Shao J."/>
            <person name="Larry D.J."/>
            <person name="Kronmiller B."/>
            <person name="Shen D."/>
            <person name="Strem M.D."/>
            <person name="Melnick R.L."/>
            <person name="Guiltinan M.J."/>
            <person name="Tyler B.M."/>
            <person name="Meinhardt L.W."/>
            <person name="Bailey B.A."/>
        </authorList>
    </citation>
    <scope>NUCLEOTIDE SEQUENCE [LARGE SCALE GENOMIC DNA]</scope>
    <source>
        <strain evidence="2">zdho120</strain>
    </source>
</reference>
<comment type="caution">
    <text evidence="1">The sequence shown here is derived from an EMBL/GenBank/DDBJ whole genome shotgun (WGS) entry which is preliminary data.</text>
</comment>
<dbReference type="OrthoDB" id="165806at2759"/>
<sequence>MLYPRNPGYRATSFVSFWDDVIRNGLDFALRALREERPEFCIKRSPQLHVQGVFCGEEKDPGVKMESARRDILKSIVWSYGDAPYLFGYAAVGYEFRLYAITRVDAIELGVYDIYTYVFGRAFSVAAGNSERRAIIAGPCEFVPRQRTS</sequence>
<proteinExistence type="predicted"/>
<gene>
    <name evidence="1" type="ORF">PHMEG_00021342</name>
</gene>
<dbReference type="Proteomes" id="UP000198211">
    <property type="component" value="Unassembled WGS sequence"/>
</dbReference>
<dbReference type="AlphaFoldDB" id="A0A225VLG5"/>
<organism evidence="1 2">
    <name type="scientific">Phytophthora megakarya</name>
    <dbReference type="NCBI Taxonomy" id="4795"/>
    <lineage>
        <taxon>Eukaryota</taxon>
        <taxon>Sar</taxon>
        <taxon>Stramenopiles</taxon>
        <taxon>Oomycota</taxon>
        <taxon>Peronosporomycetes</taxon>
        <taxon>Peronosporales</taxon>
        <taxon>Peronosporaceae</taxon>
        <taxon>Phytophthora</taxon>
    </lineage>
</organism>
<protein>
    <submittedName>
        <fullName evidence="1">Crinkler (CRN)</fullName>
    </submittedName>
</protein>